<evidence type="ECO:0000256" key="1">
    <source>
        <dbReference type="ARBA" id="ARBA00007734"/>
    </source>
</evidence>
<feature type="region of interest" description="Disordered" evidence="2">
    <location>
        <begin position="71"/>
        <end position="107"/>
    </location>
</feature>
<evidence type="ECO:0000313" key="4">
    <source>
        <dbReference type="EMBL" id="KXZ18911.1"/>
    </source>
</evidence>
<feature type="domain" description="Transglycosylase SLT" evidence="3">
    <location>
        <begin position="111"/>
        <end position="218"/>
    </location>
</feature>
<feature type="compositionally biased region" description="Low complexity" evidence="2">
    <location>
        <begin position="98"/>
        <end position="107"/>
    </location>
</feature>
<comment type="caution">
    <text evidence="4">The sequence shown here is derived from an EMBL/GenBank/DDBJ whole genome shotgun (WGS) entry which is preliminary data.</text>
</comment>
<dbReference type="Pfam" id="PF01464">
    <property type="entry name" value="SLT"/>
    <property type="match status" value="1"/>
</dbReference>
<dbReference type="STRING" id="1793963.AXI58_16300"/>
<dbReference type="PROSITE" id="PS00922">
    <property type="entry name" value="TRANSGLYCOSYLASE"/>
    <property type="match status" value="1"/>
</dbReference>
<dbReference type="InterPro" id="IPR023346">
    <property type="entry name" value="Lysozyme-like_dom_sf"/>
</dbReference>
<dbReference type="SUPFAM" id="SSF53955">
    <property type="entry name" value="Lysozyme-like"/>
    <property type="match status" value="1"/>
</dbReference>
<evidence type="ECO:0000256" key="2">
    <source>
        <dbReference type="SAM" id="MobiDB-lite"/>
    </source>
</evidence>
<dbReference type="InterPro" id="IPR008258">
    <property type="entry name" value="Transglycosylase_SLT_dom_1"/>
</dbReference>
<comment type="similarity">
    <text evidence="1">Belongs to the transglycosylase Slt family.</text>
</comment>
<dbReference type="GO" id="GO:0000270">
    <property type="term" value="P:peptidoglycan metabolic process"/>
    <property type="evidence" value="ECO:0007669"/>
    <property type="project" value="InterPro"/>
</dbReference>
<dbReference type="GO" id="GO:0016020">
    <property type="term" value="C:membrane"/>
    <property type="evidence" value="ECO:0007669"/>
    <property type="project" value="InterPro"/>
</dbReference>
<dbReference type="CDD" id="cd00254">
    <property type="entry name" value="LT-like"/>
    <property type="match status" value="1"/>
</dbReference>
<dbReference type="PANTHER" id="PTHR37423:SF2">
    <property type="entry name" value="MEMBRANE-BOUND LYTIC MUREIN TRANSGLYCOSYLASE C"/>
    <property type="match status" value="1"/>
</dbReference>
<gene>
    <name evidence="4" type="ORF">AXI58_16300</name>
</gene>
<dbReference type="Gene3D" id="1.10.530.10">
    <property type="match status" value="1"/>
</dbReference>
<sequence>MNITNWAALLQLQSMALQSISNTSGTAGGQSSESPLSSFGSLLSQYTNTVSGQQPPSALLNGGRGAGTAYSPRVSEFSAGSPVQSSQKAADGIKAAQTSDSSTGSFSVDSAIKKAAEKYGVDEKLIRAVIKQESGFNPKAVSGAGAMGLMQLMPSTAESLGVSNPLDPVQNADGGTKYLKQMLTKYDGNVSLALAAYNAGPGNVDQYGGVPPFKETQQYVKNITEQYYA</sequence>
<evidence type="ECO:0000259" key="3">
    <source>
        <dbReference type="Pfam" id="PF01464"/>
    </source>
</evidence>
<name>A0A150F750_9BACI</name>
<dbReference type="InterPro" id="IPR000189">
    <property type="entry name" value="Transglyc_AS"/>
</dbReference>
<protein>
    <submittedName>
        <fullName evidence="4">Lytic transglycosylase</fullName>
    </submittedName>
</protein>
<reference evidence="5" key="1">
    <citation type="submission" date="2016-02" db="EMBL/GenBank/DDBJ databases">
        <authorList>
            <person name="Dunlap C."/>
        </authorList>
    </citation>
    <scope>NUCLEOTIDE SEQUENCE [LARGE SCALE GENOMIC DNA]</scope>
    <source>
        <strain evidence="5">NRRL B-41092</strain>
    </source>
</reference>
<feature type="region of interest" description="Disordered" evidence="2">
    <location>
        <begin position="47"/>
        <end position="66"/>
    </location>
</feature>
<feature type="compositionally biased region" description="Polar residues" evidence="2">
    <location>
        <begin position="47"/>
        <end position="56"/>
    </location>
</feature>
<organism evidence="4 5">
    <name type="scientific">Bacillus nakamurai</name>
    <dbReference type="NCBI Taxonomy" id="1793963"/>
    <lineage>
        <taxon>Bacteria</taxon>
        <taxon>Bacillati</taxon>
        <taxon>Bacillota</taxon>
        <taxon>Bacilli</taxon>
        <taxon>Bacillales</taxon>
        <taxon>Bacillaceae</taxon>
        <taxon>Bacillus</taxon>
    </lineage>
</organism>
<dbReference type="EMBL" id="LSBA01000016">
    <property type="protein sequence ID" value="KXZ18911.1"/>
    <property type="molecule type" value="Genomic_DNA"/>
</dbReference>
<dbReference type="AlphaFoldDB" id="A0A150F750"/>
<keyword evidence="5" id="KW-1185">Reference proteome</keyword>
<dbReference type="GO" id="GO:0008933">
    <property type="term" value="F:peptidoglycan lytic transglycosylase activity"/>
    <property type="evidence" value="ECO:0007669"/>
    <property type="project" value="InterPro"/>
</dbReference>
<dbReference type="Proteomes" id="UP000075430">
    <property type="component" value="Unassembled WGS sequence"/>
</dbReference>
<dbReference type="PANTHER" id="PTHR37423">
    <property type="entry name" value="SOLUBLE LYTIC MUREIN TRANSGLYCOSYLASE-RELATED"/>
    <property type="match status" value="1"/>
</dbReference>
<proteinExistence type="inferred from homology"/>
<dbReference type="RefSeq" id="WP_061521829.1">
    <property type="nucleotide sequence ID" value="NZ_JANBMN010000017.1"/>
</dbReference>
<evidence type="ECO:0000313" key="5">
    <source>
        <dbReference type="Proteomes" id="UP000075430"/>
    </source>
</evidence>
<dbReference type="OrthoDB" id="9815002at2"/>
<accession>A0A150F750</accession>